<name>A0AAD9ULQ5_RIDPI</name>
<feature type="compositionally biased region" description="Polar residues" evidence="1">
    <location>
        <begin position="20"/>
        <end position="30"/>
    </location>
</feature>
<dbReference type="Proteomes" id="UP001209878">
    <property type="component" value="Unassembled WGS sequence"/>
</dbReference>
<organism evidence="2 3">
    <name type="scientific">Ridgeia piscesae</name>
    <name type="common">Tubeworm</name>
    <dbReference type="NCBI Taxonomy" id="27915"/>
    <lineage>
        <taxon>Eukaryota</taxon>
        <taxon>Metazoa</taxon>
        <taxon>Spiralia</taxon>
        <taxon>Lophotrochozoa</taxon>
        <taxon>Annelida</taxon>
        <taxon>Polychaeta</taxon>
        <taxon>Sedentaria</taxon>
        <taxon>Canalipalpata</taxon>
        <taxon>Sabellida</taxon>
        <taxon>Siboglinidae</taxon>
        <taxon>Ridgeia</taxon>
    </lineage>
</organism>
<reference evidence="2" key="1">
    <citation type="journal article" date="2023" name="Mol. Biol. Evol.">
        <title>Third-Generation Sequencing Reveals the Adaptive Role of the Epigenome in Three Deep-Sea Polychaetes.</title>
        <authorList>
            <person name="Perez M."/>
            <person name="Aroh O."/>
            <person name="Sun Y."/>
            <person name="Lan Y."/>
            <person name="Juniper S.K."/>
            <person name="Young C.R."/>
            <person name="Angers B."/>
            <person name="Qian P.Y."/>
        </authorList>
    </citation>
    <scope>NUCLEOTIDE SEQUENCE</scope>
    <source>
        <strain evidence="2">R07B-5</strain>
    </source>
</reference>
<comment type="caution">
    <text evidence="2">The sequence shown here is derived from an EMBL/GenBank/DDBJ whole genome shotgun (WGS) entry which is preliminary data.</text>
</comment>
<evidence type="ECO:0000313" key="3">
    <source>
        <dbReference type="Proteomes" id="UP001209878"/>
    </source>
</evidence>
<sequence>MFLCVAERKSKKQVHYRSTPTVFTSGSASNETRRHPQKSPPASTYTYIAPEEEYCLTHPDFARSLVNDLIEDTMVDEIIPDIIEEVLRYLLQLSLKPLSEPEELWSPRTMLTFDLVDELVTELVMEEGVTVVREALRELVTDYMEMSVVEDIVDELVKGEMSDLVEKSLSEVTEEEVVDEDYIGQEVRAGALEVAVEVLQYYTDKKRTHEIKKVEQYAVKKMVDTACLDKLLSIVTGLGAVEVADEFGDRPLDDMILTILLDQYMDVYAKQKSTLDNAPLKRWHKNLVADVALDLLLDELCHSLDEDLADLDEYEISFDSR</sequence>
<evidence type="ECO:0000313" key="2">
    <source>
        <dbReference type="EMBL" id="KAK2193900.1"/>
    </source>
</evidence>
<proteinExistence type="predicted"/>
<evidence type="ECO:0000256" key="1">
    <source>
        <dbReference type="SAM" id="MobiDB-lite"/>
    </source>
</evidence>
<feature type="region of interest" description="Disordered" evidence="1">
    <location>
        <begin position="20"/>
        <end position="44"/>
    </location>
</feature>
<gene>
    <name evidence="2" type="ORF">NP493_6g05004</name>
</gene>
<dbReference type="EMBL" id="JAODUO010000005">
    <property type="protein sequence ID" value="KAK2193900.1"/>
    <property type="molecule type" value="Genomic_DNA"/>
</dbReference>
<accession>A0AAD9ULQ5</accession>
<dbReference type="AlphaFoldDB" id="A0AAD9ULQ5"/>
<protein>
    <submittedName>
        <fullName evidence="2">Uncharacterized protein</fullName>
    </submittedName>
</protein>
<keyword evidence="3" id="KW-1185">Reference proteome</keyword>